<dbReference type="Proteomes" id="UP001165122">
    <property type="component" value="Unassembled WGS sequence"/>
</dbReference>
<name>A0A9W7CKQ2_9STRA</name>
<accession>A0A9W7CKQ2</accession>
<evidence type="ECO:0000313" key="2">
    <source>
        <dbReference type="EMBL" id="GMI07485.1"/>
    </source>
</evidence>
<comment type="caution">
    <text evidence="2">The sequence shown here is derived from an EMBL/GenBank/DDBJ whole genome shotgun (WGS) entry which is preliminary data.</text>
</comment>
<sequence>MDQVTLVVSQRVQLAKAFGAVHSSLDAMVAVRGEVEKLSVLLESPTVTEILQNINRQVAQLRREVAKGGGMELKLCALCGNDVREEVVEHDKANDKAKGYIYNNEDEDGISHEGEDNSCDSASTTSRDVEGGGGLLDVTQSDW</sequence>
<keyword evidence="3" id="KW-1185">Reference proteome</keyword>
<protein>
    <submittedName>
        <fullName evidence="2">Uncharacterized protein</fullName>
    </submittedName>
</protein>
<feature type="region of interest" description="Disordered" evidence="1">
    <location>
        <begin position="99"/>
        <end position="143"/>
    </location>
</feature>
<gene>
    <name evidence="2" type="ORF">TrLO_g8224</name>
</gene>
<proteinExistence type="predicted"/>
<evidence type="ECO:0000313" key="3">
    <source>
        <dbReference type="Proteomes" id="UP001165122"/>
    </source>
</evidence>
<organism evidence="2 3">
    <name type="scientific">Triparma laevis f. longispina</name>
    <dbReference type="NCBI Taxonomy" id="1714387"/>
    <lineage>
        <taxon>Eukaryota</taxon>
        <taxon>Sar</taxon>
        <taxon>Stramenopiles</taxon>
        <taxon>Ochrophyta</taxon>
        <taxon>Bolidophyceae</taxon>
        <taxon>Parmales</taxon>
        <taxon>Triparmaceae</taxon>
        <taxon>Triparma</taxon>
    </lineage>
</organism>
<dbReference type="EMBL" id="BRXW01000113">
    <property type="protein sequence ID" value="GMI07485.1"/>
    <property type="molecule type" value="Genomic_DNA"/>
</dbReference>
<reference evidence="3" key="1">
    <citation type="journal article" date="2023" name="Commun. Biol.">
        <title>Genome analysis of Parmales, the sister group of diatoms, reveals the evolutionary specialization of diatoms from phago-mixotrophs to photoautotrophs.</title>
        <authorList>
            <person name="Ban H."/>
            <person name="Sato S."/>
            <person name="Yoshikawa S."/>
            <person name="Yamada K."/>
            <person name="Nakamura Y."/>
            <person name="Ichinomiya M."/>
            <person name="Sato N."/>
            <person name="Blanc-Mathieu R."/>
            <person name="Endo H."/>
            <person name="Kuwata A."/>
            <person name="Ogata H."/>
        </authorList>
    </citation>
    <scope>NUCLEOTIDE SEQUENCE [LARGE SCALE GENOMIC DNA]</scope>
    <source>
        <strain evidence="3">NIES 3700</strain>
    </source>
</reference>
<dbReference type="AlphaFoldDB" id="A0A9W7CKQ2"/>
<evidence type="ECO:0000256" key="1">
    <source>
        <dbReference type="SAM" id="MobiDB-lite"/>
    </source>
</evidence>